<feature type="transmembrane region" description="Helical" evidence="1">
    <location>
        <begin position="196"/>
        <end position="215"/>
    </location>
</feature>
<protein>
    <submittedName>
        <fullName evidence="2">SdpI/YhfL protein family protein</fullName>
    </submittedName>
</protein>
<dbReference type="GO" id="GO:0009636">
    <property type="term" value="P:response to toxic substance"/>
    <property type="evidence" value="ECO:0007669"/>
    <property type="project" value="TreeGrafter"/>
</dbReference>
<keyword evidence="3" id="KW-1185">Reference proteome</keyword>
<keyword evidence="1" id="KW-0812">Transmembrane</keyword>
<evidence type="ECO:0000313" key="3">
    <source>
        <dbReference type="Proteomes" id="UP000199310"/>
    </source>
</evidence>
<feature type="transmembrane region" description="Helical" evidence="1">
    <location>
        <begin position="165"/>
        <end position="190"/>
    </location>
</feature>
<accession>A0A1I0S5G0</accession>
<name>A0A1I0S5G0_9BACT</name>
<feature type="transmembrane region" description="Helical" evidence="1">
    <location>
        <begin position="94"/>
        <end position="115"/>
    </location>
</feature>
<feature type="transmembrane region" description="Helical" evidence="1">
    <location>
        <begin position="12"/>
        <end position="30"/>
    </location>
</feature>
<organism evidence="2 3">
    <name type="scientific">Chitinophaga arvensicola</name>
    <dbReference type="NCBI Taxonomy" id="29529"/>
    <lineage>
        <taxon>Bacteria</taxon>
        <taxon>Pseudomonadati</taxon>
        <taxon>Bacteroidota</taxon>
        <taxon>Chitinophagia</taxon>
        <taxon>Chitinophagales</taxon>
        <taxon>Chitinophagaceae</taxon>
        <taxon>Chitinophaga</taxon>
    </lineage>
</organism>
<dbReference type="AlphaFoldDB" id="A0A1I0S5G0"/>
<evidence type="ECO:0000256" key="1">
    <source>
        <dbReference type="SAM" id="Phobius"/>
    </source>
</evidence>
<dbReference type="STRING" id="29529.SAMN04488122_3672"/>
<proteinExistence type="predicted"/>
<dbReference type="PANTHER" id="PTHR37810:SF5">
    <property type="entry name" value="IMMUNITY PROTEIN SDPI"/>
    <property type="match status" value="1"/>
</dbReference>
<keyword evidence="1" id="KW-1133">Transmembrane helix</keyword>
<dbReference type="RefSeq" id="WP_089897084.1">
    <property type="nucleotide sequence ID" value="NZ_FOJG01000002.1"/>
</dbReference>
<feature type="transmembrane region" description="Helical" evidence="1">
    <location>
        <begin position="127"/>
        <end position="153"/>
    </location>
</feature>
<reference evidence="3" key="1">
    <citation type="submission" date="2016-10" db="EMBL/GenBank/DDBJ databases">
        <authorList>
            <person name="Varghese N."/>
            <person name="Submissions S."/>
        </authorList>
    </citation>
    <scope>NUCLEOTIDE SEQUENCE [LARGE SCALE GENOMIC DNA]</scope>
    <source>
        <strain evidence="3">DSM 3695</strain>
    </source>
</reference>
<feature type="transmembrane region" description="Helical" evidence="1">
    <location>
        <begin position="240"/>
        <end position="260"/>
    </location>
</feature>
<feature type="transmembrane region" description="Helical" evidence="1">
    <location>
        <begin position="266"/>
        <end position="288"/>
    </location>
</feature>
<dbReference type="Proteomes" id="UP000199310">
    <property type="component" value="Unassembled WGS sequence"/>
</dbReference>
<dbReference type="InterPro" id="IPR025962">
    <property type="entry name" value="SdpI/YhfL"/>
</dbReference>
<gene>
    <name evidence="2" type="ORF">SAMN04488122_3672</name>
</gene>
<dbReference type="PANTHER" id="PTHR37810">
    <property type="entry name" value="IMMUNITY PROTEIN SDPI"/>
    <property type="match status" value="1"/>
</dbReference>
<keyword evidence="1" id="KW-0472">Membrane</keyword>
<evidence type="ECO:0000313" key="2">
    <source>
        <dbReference type="EMBL" id="SEW50052.1"/>
    </source>
</evidence>
<sequence length="298" mass="33772">MKENKWLREIPLILFMFTPFLVYVWLLPQLPEKLPSHYSIKDGKWIVDTYMAPLANTFSTFIGALIVYVSMSIPLLPFPFSEEKIKQFKLAGPYLYGFKAVLVVFLSGVPIYEMLNATGKIASGNGTLWGITAGAVALVLVNVMMYRMFALLYERSEVKPLSRKAYVVIWTGTHVIMSIGPVCILLAAGQLNVLRLIPQFIFVFLAICGNLMYNVRPNYFFGIRTPWTLKNETVWRKTHHLGGVVLFIAGITGFILSLIVDEKQLYAVMTTVILTSTAITFIYSYIIYKKIIQQTPDL</sequence>
<feature type="transmembrane region" description="Helical" evidence="1">
    <location>
        <begin position="50"/>
        <end position="73"/>
    </location>
</feature>
<dbReference type="Pfam" id="PF13630">
    <property type="entry name" value="SdpI"/>
    <property type="match status" value="1"/>
</dbReference>
<dbReference type="EMBL" id="FOJG01000002">
    <property type="protein sequence ID" value="SEW50052.1"/>
    <property type="molecule type" value="Genomic_DNA"/>
</dbReference>
<dbReference type="OrthoDB" id="9808690at2"/>